<gene>
    <name evidence="2" type="ORF">ACFQ4G_18975</name>
</gene>
<feature type="domain" description="DUF6538" evidence="1">
    <location>
        <begin position="9"/>
        <end position="70"/>
    </location>
</feature>
<evidence type="ECO:0000259" key="1">
    <source>
        <dbReference type="Pfam" id="PF20172"/>
    </source>
</evidence>
<protein>
    <submittedName>
        <fullName evidence="2">DUF6538 domain-containing protein</fullName>
    </submittedName>
</protein>
<dbReference type="Proteomes" id="UP001597176">
    <property type="component" value="Unassembled WGS sequence"/>
</dbReference>
<name>A0ABW3X2P2_9HYPH</name>
<keyword evidence="3" id="KW-1185">Reference proteome</keyword>
<organism evidence="2 3">
    <name type="scientific">Methylobacterium marchantiae</name>
    <dbReference type="NCBI Taxonomy" id="600331"/>
    <lineage>
        <taxon>Bacteria</taxon>
        <taxon>Pseudomonadati</taxon>
        <taxon>Pseudomonadota</taxon>
        <taxon>Alphaproteobacteria</taxon>
        <taxon>Hyphomicrobiales</taxon>
        <taxon>Methylobacteriaceae</taxon>
        <taxon>Methylobacterium</taxon>
    </lineage>
</organism>
<reference evidence="3" key="1">
    <citation type="journal article" date="2019" name="Int. J. Syst. Evol. Microbiol.">
        <title>The Global Catalogue of Microorganisms (GCM) 10K type strain sequencing project: providing services to taxonomists for standard genome sequencing and annotation.</title>
        <authorList>
            <consortium name="The Broad Institute Genomics Platform"/>
            <consortium name="The Broad Institute Genome Sequencing Center for Infectious Disease"/>
            <person name="Wu L."/>
            <person name="Ma J."/>
        </authorList>
    </citation>
    <scope>NUCLEOTIDE SEQUENCE [LARGE SCALE GENOMIC DNA]</scope>
    <source>
        <strain evidence="3">CCUG 56108</strain>
    </source>
</reference>
<evidence type="ECO:0000313" key="2">
    <source>
        <dbReference type="EMBL" id="MFD1303657.1"/>
    </source>
</evidence>
<proteinExistence type="predicted"/>
<dbReference type="InterPro" id="IPR046668">
    <property type="entry name" value="DUF6538"/>
</dbReference>
<dbReference type="Pfam" id="PF20172">
    <property type="entry name" value="DUF6538"/>
    <property type="match status" value="1"/>
</dbReference>
<dbReference type="EMBL" id="JBHTND010000034">
    <property type="protein sequence ID" value="MFD1303657.1"/>
    <property type="molecule type" value="Genomic_DNA"/>
</dbReference>
<sequence>MALMSYLLRDRLGTYYFRRVIPADLRPFMPAPWTGEANWKLSLKTKSPATAKQAASRFLRDCMADFEAAERGACGCQPETHRPASGRSD</sequence>
<comment type="caution">
    <text evidence="2">The sequence shown here is derived from an EMBL/GenBank/DDBJ whole genome shotgun (WGS) entry which is preliminary data.</text>
</comment>
<evidence type="ECO:0000313" key="3">
    <source>
        <dbReference type="Proteomes" id="UP001597176"/>
    </source>
</evidence>
<accession>A0ABW3X2P2</accession>
<dbReference type="RefSeq" id="WP_379040837.1">
    <property type="nucleotide sequence ID" value="NZ_JBHTND010000034.1"/>
</dbReference>